<feature type="domain" description="FTP" evidence="14">
    <location>
        <begin position="83"/>
        <end position="134"/>
    </location>
</feature>
<evidence type="ECO:0000259" key="14">
    <source>
        <dbReference type="Pfam" id="PF07504"/>
    </source>
</evidence>
<evidence type="ECO:0000256" key="6">
    <source>
        <dbReference type="ARBA" id="ARBA00022729"/>
    </source>
</evidence>
<evidence type="ECO:0000256" key="12">
    <source>
        <dbReference type="PIRSR" id="PIRSR601842-2"/>
    </source>
</evidence>
<dbReference type="AlphaFoldDB" id="A0AAJ0CLN8"/>
<dbReference type="SUPFAM" id="SSF55486">
    <property type="entry name" value="Metalloproteases ('zincins'), catalytic domain"/>
    <property type="match status" value="1"/>
</dbReference>
<keyword evidence="4 13" id="KW-0645">Protease</keyword>
<keyword evidence="9 13" id="KW-0482">Metalloprotease</keyword>
<evidence type="ECO:0000256" key="5">
    <source>
        <dbReference type="ARBA" id="ARBA00022723"/>
    </source>
</evidence>
<dbReference type="InterPro" id="IPR001842">
    <property type="entry name" value="Peptidase_M36"/>
</dbReference>
<reference evidence="15" key="1">
    <citation type="submission" date="2023-06" db="EMBL/GenBank/DDBJ databases">
        <title>Conoideocrella luteorostrata (Hypocreales: Clavicipitaceae), a potential biocontrol fungus for elongate hemlock scale in United States Christmas tree production areas.</title>
        <authorList>
            <person name="Barrett H."/>
            <person name="Lovett B."/>
            <person name="Macias A.M."/>
            <person name="Stajich J.E."/>
            <person name="Kasson M.T."/>
        </authorList>
    </citation>
    <scope>NUCLEOTIDE SEQUENCE</scope>
    <source>
        <strain evidence="15">ARSEF 14590</strain>
    </source>
</reference>
<keyword evidence="7 13" id="KW-0378">Hydrolase</keyword>
<organism evidence="15 16">
    <name type="scientific">Conoideocrella luteorostrata</name>
    <dbReference type="NCBI Taxonomy" id="1105319"/>
    <lineage>
        <taxon>Eukaryota</taxon>
        <taxon>Fungi</taxon>
        <taxon>Dikarya</taxon>
        <taxon>Ascomycota</taxon>
        <taxon>Pezizomycotina</taxon>
        <taxon>Sordariomycetes</taxon>
        <taxon>Hypocreomycetidae</taxon>
        <taxon>Hypocreales</taxon>
        <taxon>Clavicipitaceae</taxon>
        <taxon>Conoideocrella</taxon>
    </lineage>
</organism>
<evidence type="ECO:0000256" key="9">
    <source>
        <dbReference type="ARBA" id="ARBA00023049"/>
    </source>
</evidence>
<dbReference type="CDD" id="cd09596">
    <property type="entry name" value="M36"/>
    <property type="match status" value="1"/>
</dbReference>
<dbReference type="Pfam" id="PF07504">
    <property type="entry name" value="FTP"/>
    <property type="match status" value="1"/>
</dbReference>
<evidence type="ECO:0000256" key="4">
    <source>
        <dbReference type="ARBA" id="ARBA00022670"/>
    </source>
</evidence>
<keyword evidence="10 13" id="KW-0865">Zymogen</keyword>
<evidence type="ECO:0000256" key="8">
    <source>
        <dbReference type="ARBA" id="ARBA00022833"/>
    </source>
</evidence>
<evidence type="ECO:0000256" key="3">
    <source>
        <dbReference type="ARBA" id="ARBA00022525"/>
    </source>
</evidence>
<keyword evidence="3 13" id="KW-0964">Secreted</keyword>
<dbReference type="Gene3D" id="1.10.390.10">
    <property type="entry name" value="Neutral Protease Domain 2"/>
    <property type="match status" value="1"/>
</dbReference>
<proteinExistence type="inferred from homology"/>
<dbReference type="InterPro" id="IPR011096">
    <property type="entry name" value="FTP_domain"/>
</dbReference>
<keyword evidence="16" id="KW-1185">Reference proteome</keyword>
<dbReference type="PANTHER" id="PTHR33478:SF1">
    <property type="entry name" value="EXTRACELLULAR METALLOPROTEINASE MEP"/>
    <property type="match status" value="1"/>
</dbReference>
<comment type="caution">
    <text evidence="15">The sequence shown here is derived from an EMBL/GenBank/DDBJ whole genome shotgun (WGS) entry which is preliminary data.</text>
</comment>
<dbReference type="Proteomes" id="UP001251528">
    <property type="component" value="Unassembled WGS sequence"/>
</dbReference>
<comment type="subcellular location">
    <subcellularLocation>
        <location evidence="1 13">Secreted</location>
    </subcellularLocation>
</comment>
<evidence type="ECO:0000256" key="1">
    <source>
        <dbReference type="ARBA" id="ARBA00004613"/>
    </source>
</evidence>
<accession>A0AAJ0CLN8</accession>
<evidence type="ECO:0000256" key="11">
    <source>
        <dbReference type="PIRSR" id="PIRSR601842-1"/>
    </source>
</evidence>
<dbReference type="InterPro" id="IPR027268">
    <property type="entry name" value="Peptidase_M4/M1_CTD_sf"/>
</dbReference>
<evidence type="ECO:0000256" key="13">
    <source>
        <dbReference type="RuleBase" id="RU364017"/>
    </source>
</evidence>
<feature type="binding site" evidence="12">
    <location>
        <position position="431"/>
    </location>
    <ligand>
        <name>Zn(2+)</name>
        <dbReference type="ChEBI" id="CHEBI:29105"/>
        <note>catalytic</note>
    </ligand>
</feature>
<dbReference type="EC" id="3.4.24.-" evidence="13"/>
<comment type="similarity">
    <text evidence="2 13">Belongs to the peptidase M36 family.</text>
</comment>
<dbReference type="InterPro" id="IPR050371">
    <property type="entry name" value="Fungal_virulence_M36"/>
</dbReference>
<feature type="binding site" evidence="12">
    <location>
        <position position="435"/>
    </location>
    <ligand>
        <name>Zn(2+)</name>
        <dbReference type="ChEBI" id="CHEBI:29105"/>
        <note>catalytic</note>
    </ligand>
</feature>
<dbReference type="PANTHER" id="PTHR33478">
    <property type="entry name" value="EXTRACELLULAR METALLOPROTEINASE MEP"/>
    <property type="match status" value="1"/>
</dbReference>
<keyword evidence="8 12" id="KW-0862">Zinc</keyword>
<dbReference type="Gene3D" id="3.10.170.10">
    <property type="match status" value="1"/>
</dbReference>
<name>A0AAJ0CLN8_9HYPO</name>
<dbReference type="EMBL" id="JASWJB010000137">
    <property type="protein sequence ID" value="KAK2595269.1"/>
    <property type="molecule type" value="Genomic_DNA"/>
</dbReference>
<sequence>MLNCLLLLSLGGLAANVKAHPHMQSESGLSSRRVNLDRFRMSESGNYVPAIKVKGDKPVMNINERGSYLEIAKELVKTKAPDAEYRLVNDHYVGSNGVAHVYFKQTLHGIDIDNADLNVNVGKDGKVFSYGSSFFHGKAPKDSPLTKRGFSDPAAALNGAIKTLNLEISTKGVKVEPKEGKEHFVITGTSGAVSHPEARLVYLRKKTGELALTWRIETDVRDNWLLSYVDAYKPDTVHNVVDYVSDLATFQVYPWDVNDPTLGSRKTLTDPWNTAASPFTWLSDGETNYTTTRGNNAIAQDNPTGGNGYLNNHRPNSPNLKFEYPYSPTQSSPQSYRDASITQLFYTANKYHDLLYILGFDEKAGNFQKNNNGKGGVGNDFVILNSQDGSGTNNANFATPPDGSSGRMRMYLWTRSNPQRDGCFDANVVLHEYTHGLSTRLTGGPNNSGCLNGLESGGMGEGWSDFMATAIRIKSTDTRNVDYTVGSWVSNKPGGIRQYPYSTNMQTNPMTYGTVNDQNEVHAIGTVWCTVLYETIWNLIDKHGITGSDFPEFDSNGVPKDGRYLAMKIVMGGMALQPCNPDMVSARDAILDADKSLTGGSNQCELWKGFAKRGLGQNAEYDENQRTEDFTVPAGVCSS</sequence>
<feature type="active site" evidence="11">
    <location>
        <position position="432"/>
    </location>
</feature>
<keyword evidence="6 13" id="KW-0732">Signal</keyword>
<feature type="binding site" evidence="12">
    <location>
        <position position="461"/>
    </location>
    <ligand>
        <name>Zn(2+)</name>
        <dbReference type="ChEBI" id="CHEBI:29105"/>
        <note>catalytic</note>
    </ligand>
</feature>
<evidence type="ECO:0000313" key="16">
    <source>
        <dbReference type="Proteomes" id="UP001251528"/>
    </source>
</evidence>
<evidence type="ECO:0000256" key="7">
    <source>
        <dbReference type="ARBA" id="ARBA00022801"/>
    </source>
</evidence>
<evidence type="ECO:0000256" key="10">
    <source>
        <dbReference type="ARBA" id="ARBA00023145"/>
    </source>
</evidence>
<dbReference type="GO" id="GO:0008270">
    <property type="term" value="F:zinc ion binding"/>
    <property type="evidence" value="ECO:0007669"/>
    <property type="project" value="InterPro"/>
</dbReference>
<dbReference type="GO" id="GO:0004222">
    <property type="term" value="F:metalloendopeptidase activity"/>
    <property type="evidence" value="ECO:0007669"/>
    <property type="project" value="InterPro"/>
</dbReference>
<gene>
    <name evidence="15" type="ORF">QQS21_006984</name>
</gene>
<evidence type="ECO:0000313" key="15">
    <source>
        <dbReference type="EMBL" id="KAK2595269.1"/>
    </source>
</evidence>
<feature type="signal peptide" evidence="13">
    <location>
        <begin position="1"/>
        <end position="19"/>
    </location>
</feature>
<dbReference type="GO" id="GO:0006508">
    <property type="term" value="P:proteolysis"/>
    <property type="evidence" value="ECO:0007669"/>
    <property type="project" value="UniProtKB-KW"/>
</dbReference>
<dbReference type="Pfam" id="PF02128">
    <property type="entry name" value="Peptidase_M36"/>
    <property type="match status" value="1"/>
</dbReference>
<evidence type="ECO:0000256" key="2">
    <source>
        <dbReference type="ARBA" id="ARBA00006006"/>
    </source>
</evidence>
<dbReference type="PRINTS" id="PR00999">
    <property type="entry name" value="FUNGALYSIN"/>
</dbReference>
<feature type="chain" id="PRO_5042318070" description="Extracellular metalloproteinase" evidence="13">
    <location>
        <begin position="20"/>
        <end position="639"/>
    </location>
</feature>
<dbReference type="GO" id="GO:0005576">
    <property type="term" value="C:extracellular region"/>
    <property type="evidence" value="ECO:0007669"/>
    <property type="project" value="UniProtKB-SubCell"/>
</dbReference>
<comment type="cofactor">
    <cofactor evidence="12">
        <name>Zn(2+)</name>
        <dbReference type="ChEBI" id="CHEBI:29105"/>
    </cofactor>
    <text evidence="12">Binds 1 zinc ion per subunit.</text>
</comment>
<protein>
    <recommendedName>
        <fullName evidence="13">Extracellular metalloproteinase</fullName>
        <ecNumber evidence="13">3.4.24.-</ecNumber>
    </recommendedName>
    <alternativeName>
        <fullName evidence="13">Fungalysin</fullName>
    </alternativeName>
</protein>
<keyword evidence="5 12" id="KW-0479">Metal-binding</keyword>